<dbReference type="Proteomes" id="UP000298482">
    <property type="component" value="Unassembled WGS sequence"/>
</dbReference>
<proteinExistence type="predicted"/>
<evidence type="ECO:0000313" key="2">
    <source>
        <dbReference type="Proteomes" id="UP000298482"/>
    </source>
</evidence>
<gene>
    <name evidence="1" type="ORF">E2556_03640</name>
</gene>
<organism evidence="1 2">
    <name type="scientific">Staphylococcus croceilyticus</name>
    <dbReference type="NCBI Taxonomy" id="319942"/>
    <lineage>
        <taxon>Bacteria</taxon>
        <taxon>Bacillati</taxon>
        <taxon>Bacillota</taxon>
        <taxon>Bacilli</taxon>
        <taxon>Bacillales</taxon>
        <taxon>Staphylococcaceae</taxon>
        <taxon>Staphylococcus</taxon>
    </lineage>
</organism>
<comment type="caution">
    <text evidence="1">The sequence shown here is derived from an EMBL/GenBank/DDBJ whole genome shotgun (WGS) entry which is preliminary data.</text>
</comment>
<name>A0ABY2KIX3_9STAP</name>
<dbReference type="Gene3D" id="3.40.960.10">
    <property type="entry name" value="VSR Endonuclease"/>
    <property type="match status" value="1"/>
</dbReference>
<keyword evidence="2" id="KW-1185">Reference proteome</keyword>
<accession>A0ABY2KIX3</accession>
<dbReference type="EMBL" id="SRJF01000003">
    <property type="protein sequence ID" value="TGA80178.1"/>
    <property type="molecule type" value="Genomic_DNA"/>
</dbReference>
<sequence>MDYRKSMEANDQYIKDTYSDTTIFYKTECDFYYSYNDFGQSIYSSFYLGLNDLFIVNLANHLTLHIPFSSINEVNFDGEERDRCLRLNFTNNGEEYTHFLIFKTLNEATEILDILENGSQYEEPVETSINSEENHRLELHPLNSRSMEKEINGKKIMHLDGLALNHPNAYKHSQEEIASLFENREVLKIILKSSKSKNFKKVIALMQQFASFTYIDGRFSIEVTNDMEYLEHKLTIEEIIELIKNWKHKEVYIENELATKISTEFKAFQHTIDNKIRWFLNYSHTQKIDFSINEDVDAYITYYPMNYNSIFFAFRDSFETTPYMCSCTQPAIAKLINDKKEDIINYLHPVIKAHLKDKEVELGDINFKDNICFRCNQTTPQFVFDRFGSRFREKYGWYFKQIEIEEDLKNNYYFKQSENILRQEYGVAKIGEKWTSETTMFKIIEDIFNEYQCKRHYRPDWLQGLEIDMYIPELKLGFEYNGIQHYEAVEHWGGETQFLKQQRYDQIKQDLCEEYNVKLITIKYDEPLSKEYILTKIPSEYL</sequence>
<protein>
    <submittedName>
        <fullName evidence="1">Uncharacterized protein</fullName>
    </submittedName>
</protein>
<reference evidence="1 2" key="1">
    <citation type="submission" date="2019-04" db="EMBL/GenBank/DDBJ databases">
        <title>Genomic characterization of Staphylococcus petrasii strains.</title>
        <authorList>
            <person name="Vrbovska V."/>
            <person name="Kovarovic V."/>
            <person name="Maslanova I."/>
            <person name="Indrakova A."/>
            <person name="Petras P."/>
            <person name="Sedo O."/>
            <person name="Svec P."/>
            <person name="Fisarova L."/>
            <person name="Sedlacek I."/>
            <person name="Doskar J."/>
            <person name="Pantucek R."/>
        </authorList>
    </citation>
    <scope>NUCLEOTIDE SEQUENCE [LARGE SCALE GENOMIC DNA]</scope>
    <source>
        <strain evidence="1 2">CCM 8421</strain>
    </source>
</reference>
<dbReference type="RefSeq" id="WP_135350993.1">
    <property type="nucleotide sequence ID" value="NZ_SRJF01000003.1"/>
</dbReference>
<evidence type="ECO:0000313" key="1">
    <source>
        <dbReference type="EMBL" id="TGA80178.1"/>
    </source>
</evidence>